<dbReference type="CDD" id="cd16377">
    <property type="entry name" value="23S_rRNA_IVP_like"/>
    <property type="match status" value="1"/>
</dbReference>
<organism evidence="1 2">
    <name type="scientific">Pontiella agarivorans</name>
    <dbReference type="NCBI Taxonomy" id="3038953"/>
    <lineage>
        <taxon>Bacteria</taxon>
        <taxon>Pseudomonadati</taxon>
        <taxon>Kiritimatiellota</taxon>
        <taxon>Kiritimatiellia</taxon>
        <taxon>Kiritimatiellales</taxon>
        <taxon>Pontiellaceae</taxon>
        <taxon>Pontiella</taxon>
    </lineage>
</organism>
<evidence type="ECO:0000313" key="1">
    <source>
        <dbReference type="EMBL" id="MDZ8119420.1"/>
    </source>
</evidence>
<protein>
    <submittedName>
        <fullName evidence="1">Four helix bundle protein</fullName>
    </submittedName>
</protein>
<dbReference type="EMBL" id="JARVCO010000010">
    <property type="protein sequence ID" value="MDZ8119420.1"/>
    <property type="molecule type" value="Genomic_DNA"/>
</dbReference>
<reference evidence="1 2" key="1">
    <citation type="journal article" date="2024" name="Appl. Environ. Microbiol.">
        <title>Pontiella agarivorans sp. nov., a novel marine anaerobic bacterium capable of degrading macroalgal polysaccharides and fixing nitrogen.</title>
        <authorList>
            <person name="Liu N."/>
            <person name="Kivenson V."/>
            <person name="Peng X."/>
            <person name="Cui Z."/>
            <person name="Lankiewicz T.S."/>
            <person name="Gosselin K.M."/>
            <person name="English C.J."/>
            <person name="Blair E.M."/>
            <person name="O'Malley M.A."/>
            <person name="Valentine D.L."/>
        </authorList>
    </citation>
    <scope>NUCLEOTIDE SEQUENCE [LARGE SCALE GENOMIC DNA]</scope>
    <source>
        <strain evidence="1 2">NLcol2</strain>
    </source>
</reference>
<dbReference type="PANTHER" id="PTHR38471">
    <property type="entry name" value="FOUR HELIX BUNDLE PROTEIN"/>
    <property type="match status" value="1"/>
</dbReference>
<dbReference type="InterPro" id="IPR012657">
    <property type="entry name" value="23S_rRNA-intervening_sequence"/>
</dbReference>
<dbReference type="SUPFAM" id="SSF158446">
    <property type="entry name" value="IVS-encoded protein-like"/>
    <property type="match status" value="1"/>
</dbReference>
<dbReference type="RefSeq" id="WP_322609203.1">
    <property type="nucleotide sequence ID" value="NZ_JARVCO010000010.1"/>
</dbReference>
<dbReference type="Gene3D" id="1.20.1440.60">
    <property type="entry name" value="23S rRNA-intervening sequence"/>
    <property type="match status" value="1"/>
</dbReference>
<comment type="caution">
    <text evidence="1">The sequence shown here is derived from an EMBL/GenBank/DDBJ whole genome shotgun (WGS) entry which is preliminary data.</text>
</comment>
<evidence type="ECO:0000313" key="2">
    <source>
        <dbReference type="Proteomes" id="UP001290861"/>
    </source>
</evidence>
<dbReference type="Proteomes" id="UP001290861">
    <property type="component" value="Unassembled WGS sequence"/>
</dbReference>
<dbReference type="Pfam" id="PF05635">
    <property type="entry name" value="23S_rRNA_IVP"/>
    <property type="match status" value="1"/>
</dbReference>
<name>A0ABU5MZ04_9BACT</name>
<accession>A0ABU5MZ04</accession>
<proteinExistence type="predicted"/>
<gene>
    <name evidence="1" type="ORF">P9H32_12380</name>
</gene>
<dbReference type="NCBIfam" id="NF008911">
    <property type="entry name" value="PRK12275.1-2"/>
    <property type="match status" value="1"/>
</dbReference>
<dbReference type="PANTHER" id="PTHR38471:SF2">
    <property type="entry name" value="FOUR HELIX BUNDLE PROTEIN"/>
    <property type="match status" value="1"/>
</dbReference>
<sequence>MGVEIRSFRDLVVWQKAMDLVDVVYSLTSGYPKEEQYGLTSQLRRAAVSIPSNIAEGYGRHSTSDYTRFLQIALGSLNECITQLEISVRLRFIGKDGVKEALELCAEIEKMLVSLVKKLRVK</sequence>
<dbReference type="InterPro" id="IPR036583">
    <property type="entry name" value="23S_rRNA_IVS_sf"/>
</dbReference>
<keyword evidence="2" id="KW-1185">Reference proteome</keyword>
<dbReference type="NCBIfam" id="TIGR02436">
    <property type="entry name" value="four helix bundle protein"/>
    <property type="match status" value="1"/>
</dbReference>